<dbReference type="GeneID" id="7833647"/>
<keyword evidence="2" id="KW-1185">Reference proteome</keyword>
<dbReference type="EMBL" id="GG662693">
    <property type="protein sequence ID" value="EAR96421.1"/>
    <property type="molecule type" value="Genomic_DNA"/>
</dbReference>
<dbReference type="SUPFAM" id="SSF52047">
    <property type="entry name" value="RNI-like"/>
    <property type="match status" value="2"/>
</dbReference>
<evidence type="ECO:0000313" key="1">
    <source>
        <dbReference type="EMBL" id="EAR96421.1"/>
    </source>
</evidence>
<dbReference type="OrthoDB" id="120976at2759"/>
<dbReference type="HOGENOM" id="CLU_387103_0_0_1"/>
<sequence length="714" mass="82781">MEIEQFYNPQQQQLISCRQSQQNDLRRCVQDVSQLDNSVPNLIEWLEANYQNLRQICSLDQTTQSKQETEEQIMIRIIKDQLSRASQQQSMNLNFCQLDVQPALMERLIFSINQLSHLKEIKINLSRQKWGHEQLQVLCNQLIMCRTLRNLELNLGFNSIGDKGHQILTETLSNLHMLESININLERCGLQRRSISILEIFNYLKSINDFQLNLDGNLIEIEDEMKAIIPKFKSENIFTNLQIFKIRFNEYQPKYSNEIQNTQQINGNNSNQQNLYNQQSANANFVAQSQQNQINQSVHPNHSQLDFNQQQNQSSNIQQQQQMQALQQNIALQQQQLQQLCTYAQQMVQRGFPQNHPQYLQIAAQIQQLQASIKQNMHLSKQLQTKATAIKKKSVISRLLEIMLKFTYNLEEFSLACPGQLIDSACWEYFAELIKAKAEKLKKFDFAGLNSNTKSQDMEYFFYQMAKLKNLTDLSLSFHNLQTQSCLHLERFLKPLTKLEHIHIDLSSPDSSSNQRDLFQDLSNFINNTESQNIKSLDLNISNSSFDLDLALPLFQGIAKLRNLASLKLNMQSCKQACDKTIQLLCQALLYQKNIKSLQIDAAYSSFTPISIQYIMQTLVVLKDSLISLQLNLTNRGEGFTNFNNNLINDTVGHLQNLKKCVISSARNPKISLYRQKAQEVNRMIKLCHLMKATNPLQNFRKEVSFEVLQYLSQ</sequence>
<dbReference type="Gene3D" id="3.80.10.10">
    <property type="entry name" value="Ribonuclease Inhibitor"/>
    <property type="match status" value="2"/>
</dbReference>
<dbReference type="KEGG" id="tet:TTHERM_00190890"/>
<reference evidence="2" key="1">
    <citation type="journal article" date="2006" name="PLoS Biol.">
        <title>Macronuclear genome sequence of the ciliate Tetrahymena thermophila, a model eukaryote.</title>
        <authorList>
            <person name="Eisen J.A."/>
            <person name="Coyne R.S."/>
            <person name="Wu M."/>
            <person name="Wu D."/>
            <person name="Thiagarajan M."/>
            <person name="Wortman J.R."/>
            <person name="Badger J.H."/>
            <person name="Ren Q."/>
            <person name="Amedeo P."/>
            <person name="Jones K.M."/>
            <person name="Tallon L.J."/>
            <person name="Delcher A.L."/>
            <person name="Salzberg S.L."/>
            <person name="Silva J.C."/>
            <person name="Haas B.J."/>
            <person name="Majoros W.H."/>
            <person name="Farzad M."/>
            <person name="Carlton J.M."/>
            <person name="Smith R.K. Jr."/>
            <person name="Garg J."/>
            <person name="Pearlman R.E."/>
            <person name="Karrer K.M."/>
            <person name="Sun L."/>
            <person name="Manning G."/>
            <person name="Elde N.C."/>
            <person name="Turkewitz A.P."/>
            <person name="Asai D.J."/>
            <person name="Wilkes D.E."/>
            <person name="Wang Y."/>
            <person name="Cai H."/>
            <person name="Collins K."/>
            <person name="Stewart B.A."/>
            <person name="Lee S.R."/>
            <person name="Wilamowska K."/>
            <person name="Weinberg Z."/>
            <person name="Ruzzo W.L."/>
            <person name="Wloga D."/>
            <person name="Gaertig J."/>
            <person name="Frankel J."/>
            <person name="Tsao C.-C."/>
            <person name="Gorovsky M.A."/>
            <person name="Keeling P.J."/>
            <person name="Waller R.F."/>
            <person name="Patron N.J."/>
            <person name="Cherry J.M."/>
            <person name="Stover N.A."/>
            <person name="Krieger C.J."/>
            <person name="del Toro C."/>
            <person name="Ryder H.F."/>
            <person name="Williamson S.C."/>
            <person name="Barbeau R.A."/>
            <person name="Hamilton E.P."/>
            <person name="Orias E."/>
        </authorList>
    </citation>
    <scope>NUCLEOTIDE SEQUENCE [LARGE SCALE GENOMIC DNA]</scope>
    <source>
        <strain evidence="2">SB210</strain>
    </source>
</reference>
<dbReference type="InParanoid" id="I7LV07"/>
<dbReference type="Proteomes" id="UP000009168">
    <property type="component" value="Unassembled WGS sequence"/>
</dbReference>
<dbReference type="RefSeq" id="XP_001016666.1">
    <property type="nucleotide sequence ID" value="XM_001016666.3"/>
</dbReference>
<evidence type="ECO:0000313" key="2">
    <source>
        <dbReference type="Proteomes" id="UP000009168"/>
    </source>
</evidence>
<name>I7LV07_TETTS</name>
<organism evidence="1 2">
    <name type="scientific">Tetrahymena thermophila (strain SB210)</name>
    <dbReference type="NCBI Taxonomy" id="312017"/>
    <lineage>
        <taxon>Eukaryota</taxon>
        <taxon>Sar</taxon>
        <taxon>Alveolata</taxon>
        <taxon>Ciliophora</taxon>
        <taxon>Intramacronucleata</taxon>
        <taxon>Oligohymenophorea</taxon>
        <taxon>Hymenostomatida</taxon>
        <taxon>Tetrahymenina</taxon>
        <taxon>Tetrahymenidae</taxon>
        <taxon>Tetrahymena</taxon>
    </lineage>
</organism>
<dbReference type="AlphaFoldDB" id="I7LV07"/>
<dbReference type="InterPro" id="IPR032675">
    <property type="entry name" value="LRR_dom_sf"/>
</dbReference>
<protein>
    <recommendedName>
        <fullName evidence="3">Kinase domain protein</fullName>
    </recommendedName>
</protein>
<accession>I7LV07</accession>
<gene>
    <name evidence="1" type="ORF">TTHERM_00190890</name>
</gene>
<proteinExistence type="predicted"/>
<evidence type="ECO:0008006" key="3">
    <source>
        <dbReference type="Google" id="ProtNLM"/>
    </source>
</evidence>